<dbReference type="PANTHER" id="PTHR48059">
    <property type="entry name" value="POLYGALACTURONASE INHIBITOR 1"/>
    <property type="match status" value="1"/>
</dbReference>
<comment type="caution">
    <text evidence="5">The sequence shown here is derived from an EMBL/GenBank/DDBJ whole genome shotgun (WGS) entry which is preliminary data.</text>
</comment>
<proteinExistence type="predicted"/>
<organism evidence="5 6">
    <name type="scientific">Physocladia obscura</name>
    <dbReference type="NCBI Taxonomy" id="109957"/>
    <lineage>
        <taxon>Eukaryota</taxon>
        <taxon>Fungi</taxon>
        <taxon>Fungi incertae sedis</taxon>
        <taxon>Chytridiomycota</taxon>
        <taxon>Chytridiomycota incertae sedis</taxon>
        <taxon>Chytridiomycetes</taxon>
        <taxon>Chytridiales</taxon>
        <taxon>Chytriomycetaceae</taxon>
        <taxon>Physocladia</taxon>
    </lineage>
</organism>
<dbReference type="SUPFAM" id="SSF52058">
    <property type="entry name" value="L domain-like"/>
    <property type="match status" value="1"/>
</dbReference>
<dbReference type="InterPro" id="IPR051848">
    <property type="entry name" value="PGIP"/>
</dbReference>
<dbReference type="InterPro" id="IPR001611">
    <property type="entry name" value="Leu-rich_rpt"/>
</dbReference>
<comment type="subcellular location">
    <subcellularLocation>
        <location evidence="1">Cell envelope</location>
    </subcellularLocation>
</comment>
<dbReference type="FunFam" id="3.80.10.10:FF:000383">
    <property type="entry name" value="Leucine-rich repeat receptor protein kinase EMS1"/>
    <property type="match status" value="1"/>
</dbReference>
<name>A0AAD5SRC9_9FUNG</name>
<keyword evidence="6" id="KW-1185">Reference proteome</keyword>
<dbReference type="InterPro" id="IPR001660">
    <property type="entry name" value="SAM"/>
</dbReference>
<dbReference type="Gene3D" id="1.10.150.50">
    <property type="entry name" value="Transcription Factor, Ets-1"/>
    <property type="match status" value="1"/>
</dbReference>
<evidence type="ECO:0000313" key="5">
    <source>
        <dbReference type="EMBL" id="KAJ3096115.1"/>
    </source>
</evidence>
<feature type="domain" description="SAM" evidence="4">
    <location>
        <begin position="361"/>
        <end position="428"/>
    </location>
</feature>
<dbReference type="EMBL" id="JADGJH010002629">
    <property type="protein sequence ID" value="KAJ3096115.1"/>
    <property type="molecule type" value="Genomic_DNA"/>
</dbReference>
<dbReference type="InterPro" id="IPR013761">
    <property type="entry name" value="SAM/pointed_sf"/>
</dbReference>
<reference evidence="5" key="1">
    <citation type="submission" date="2020-05" db="EMBL/GenBank/DDBJ databases">
        <title>Phylogenomic resolution of chytrid fungi.</title>
        <authorList>
            <person name="Stajich J.E."/>
            <person name="Amses K."/>
            <person name="Simmons R."/>
            <person name="Seto K."/>
            <person name="Myers J."/>
            <person name="Bonds A."/>
            <person name="Quandt C.A."/>
            <person name="Barry K."/>
            <person name="Liu P."/>
            <person name="Grigoriev I."/>
            <person name="Longcore J.E."/>
            <person name="James T.Y."/>
        </authorList>
    </citation>
    <scope>NUCLEOTIDE SEQUENCE</scope>
    <source>
        <strain evidence="5">JEL0513</strain>
    </source>
</reference>
<dbReference type="InterPro" id="IPR032675">
    <property type="entry name" value="LRR_dom_sf"/>
</dbReference>
<dbReference type="PANTHER" id="PTHR48059:SF30">
    <property type="entry name" value="OS06G0587000 PROTEIN"/>
    <property type="match status" value="1"/>
</dbReference>
<keyword evidence="2" id="KW-0677">Repeat</keyword>
<dbReference type="SUPFAM" id="SSF47769">
    <property type="entry name" value="SAM/Pointed domain"/>
    <property type="match status" value="1"/>
</dbReference>
<protein>
    <recommendedName>
        <fullName evidence="4">SAM domain-containing protein</fullName>
    </recommendedName>
</protein>
<evidence type="ECO:0000256" key="1">
    <source>
        <dbReference type="ARBA" id="ARBA00004196"/>
    </source>
</evidence>
<evidence type="ECO:0000256" key="2">
    <source>
        <dbReference type="ARBA" id="ARBA00022737"/>
    </source>
</evidence>
<feature type="region of interest" description="Disordered" evidence="3">
    <location>
        <begin position="1"/>
        <end position="22"/>
    </location>
</feature>
<sequence>MRMQGRIGLGFGRHEQQREESIPHQPRLILRGTRSLSHSLLVGRQRENNNSYQDPEQERITVPHVPKLPLSASTSTSQLTAPTLTAAESTVALPIIRSDNSETDDLQAQKQQSLQQLLQNQNLYHPPADRIEALKRIVSTGALPNRYQLLGSIGSTTFVSDYEVICRMMPGIKVPRPSDPDPLNPNFGIVYSNRDAKDARVRVIYLHRNMLTGSIPESIGNLTELVKLNLGHNRFEGELPDSIGQLKNLRSFVVQVNKLTGEIPRAIQKLRNLEAFHMESNQLIGFIPSSVYRLASLKAAFNSEPQKTGPAPFEILPQYLETHAAASHPNHDILSQLEGNGASTSRSPTSIYDLPDEPTVWTPQDVAFWIQTYSGNSASPACEAVTAIGLGGDAFFRLTEDSLENVLGIQDAGVRMLLAVGMQKVLDVARGILPPEYDMN</sequence>
<dbReference type="Proteomes" id="UP001211907">
    <property type="component" value="Unassembled WGS sequence"/>
</dbReference>
<dbReference type="AlphaFoldDB" id="A0AAD5SRC9"/>
<feature type="compositionally biased region" description="Basic and acidic residues" evidence="3">
    <location>
        <begin position="12"/>
        <end position="22"/>
    </location>
</feature>
<dbReference type="Pfam" id="PF00560">
    <property type="entry name" value="LRR_1"/>
    <property type="match status" value="2"/>
</dbReference>
<evidence type="ECO:0000256" key="3">
    <source>
        <dbReference type="SAM" id="MobiDB-lite"/>
    </source>
</evidence>
<accession>A0AAD5SRC9</accession>
<evidence type="ECO:0000259" key="4">
    <source>
        <dbReference type="PROSITE" id="PS50105"/>
    </source>
</evidence>
<evidence type="ECO:0000313" key="6">
    <source>
        <dbReference type="Proteomes" id="UP001211907"/>
    </source>
</evidence>
<gene>
    <name evidence="5" type="ORF">HK100_005641</name>
</gene>
<dbReference type="Gene3D" id="3.80.10.10">
    <property type="entry name" value="Ribonuclease Inhibitor"/>
    <property type="match status" value="1"/>
</dbReference>
<dbReference type="PROSITE" id="PS50105">
    <property type="entry name" value="SAM_DOMAIN"/>
    <property type="match status" value="1"/>
</dbReference>